<evidence type="ECO:0000313" key="1">
    <source>
        <dbReference type="EMBL" id="MBK1790135.1"/>
    </source>
</evidence>
<protein>
    <submittedName>
        <fullName evidence="1">Uncharacterized protein</fullName>
    </submittedName>
</protein>
<sequence>MKSCPYLPLPKHALKPSDTRVWRDECGPNYYQICLECAQSLWQAHLPAQALLQLNKSFMCQLDPADSILQKFPLPYRAIRWMLANYHPEDFIGNPVRHFQHLASRMSAKSPQAELRTWRAWACYHIASRVLDHDDFPPDEQQIRYEKLSIPSVTEVSSQLEKLGLTGEVDLFKREIEK</sequence>
<reference evidence="1" key="1">
    <citation type="submission" date="2021-01" db="EMBL/GenBank/DDBJ databases">
        <title>Modified the classification status of verrucomicrobia.</title>
        <authorList>
            <person name="Feng X."/>
        </authorList>
    </citation>
    <scope>NUCLEOTIDE SEQUENCE</scope>
    <source>
        <strain evidence="1">_KCTC 22039</strain>
    </source>
</reference>
<dbReference type="RefSeq" id="WP_200310174.1">
    <property type="nucleotide sequence ID" value="NZ_JAENIM010000016.1"/>
</dbReference>
<gene>
    <name evidence="1" type="ORF">JIN82_03075</name>
</gene>
<organism evidence="1 2">
    <name type="scientific">Persicirhabdus sediminis</name>
    <dbReference type="NCBI Taxonomy" id="454144"/>
    <lineage>
        <taxon>Bacteria</taxon>
        <taxon>Pseudomonadati</taxon>
        <taxon>Verrucomicrobiota</taxon>
        <taxon>Verrucomicrobiia</taxon>
        <taxon>Verrucomicrobiales</taxon>
        <taxon>Verrucomicrobiaceae</taxon>
        <taxon>Persicirhabdus</taxon>
    </lineage>
</organism>
<dbReference type="AlphaFoldDB" id="A0A8J7SJF7"/>
<dbReference type="Proteomes" id="UP000624703">
    <property type="component" value="Unassembled WGS sequence"/>
</dbReference>
<proteinExistence type="predicted"/>
<accession>A0A8J7SJF7</accession>
<keyword evidence="2" id="KW-1185">Reference proteome</keyword>
<name>A0A8J7SJF7_9BACT</name>
<evidence type="ECO:0000313" key="2">
    <source>
        <dbReference type="Proteomes" id="UP000624703"/>
    </source>
</evidence>
<dbReference type="EMBL" id="JAENIM010000016">
    <property type="protein sequence ID" value="MBK1790135.1"/>
    <property type="molecule type" value="Genomic_DNA"/>
</dbReference>
<comment type="caution">
    <text evidence="1">The sequence shown here is derived from an EMBL/GenBank/DDBJ whole genome shotgun (WGS) entry which is preliminary data.</text>
</comment>